<dbReference type="InterPro" id="IPR016125">
    <property type="entry name" value="Peptidase_C15-like"/>
</dbReference>
<sequence>MPDLLPYKVSPTLLPKLSNLPPSTRPKSTEKQPQSGQSSQPPRLLLTSFRPWRAHQVSNAADDLLVWLQQQALLPDNTVLLRQLPVSFQLAPAEVIAKIVWFQPRCVICCGMAENRHQLSLERQGICNNQPLQTSLHLPTLLQGTGLTEISEDAGTYVCNHLYFQVLQFLKQKSVNCQALFVHVPPLNQANLLTIAQDFCQILRQLSTQLDQFHEALSTSTHSRSRRTTRSHSA</sequence>
<dbReference type="EMBL" id="JBHZOL010000031">
    <property type="protein sequence ID" value="MFE4105676.1"/>
    <property type="molecule type" value="Genomic_DNA"/>
</dbReference>
<name>A0ABW6IBZ7_9CYAN</name>
<proteinExistence type="inferred from homology"/>
<feature type="compositionally biased region" description="Low complexity" evidence="5">
    <location>
        <begin position="32"/>
        <end position="42"/>
    </location>
</feature>
<keyword evidence="4" id="KW-0788">Thiol protease</keyword>
<evidence type="ECO:0000256" key="4">
    <source>
        <dbReference type="ARBA" id="ARBA00022807"/>
    </source>
</evidence>
<evidence type="ECO:0000256" key="5">
    <source>
        <dbReference type="SAM" id="MobiDB-lite"/>
    </source>
</evidence>
<feature type="region of interest" description="Disordered" evidence="5">
    <location>
        <begin position="1"/>
        <end position="43"/>
    </location>
</feature>
<evidence type="ECO:0000256" key="3">
    <source>
        <dbReference type="ARBA" id="ARBA00022801"/>
    </source>
</evidence>
<evidence type="ECO:0000256" key="1">
    <source>
        <dbReference type="ARBA" id="ARBA00006641"/>
    </source>
</evidence>
<dbReference type="RefSeq" id="WP_377962671.1">
    <property type="nucleotide sequence ID" value="NZ_JBHZOL010000031.1"/>
</dbReference>
<dbReference type="Proteomes" id="UP001600165">
    <property type="component" value="Unassembled WGS sequence"/>
</dbReference>
<reference evidence="6 7" key="1">
    <citation type="submission" date="2024-10" db="EMBL/GenBank/DDBJ databases">
        <authorList>
            <person name="Ratan Roy A."/>
            <person name="Morales Sandoval P.H."/>
            <person name="De Los Santos Villalobos S."/>
            <person name="Chakraborty S."/>
            <person name="Mukherjee J."/>
        </authorList>
    </citation>
    <scope>NUCLEOTIDE SEQUENCE [LARGE SCALE GENOMIC DNA]</scope>
    <source>
        <strain evidence="6 7">S1</strain>
    </source>
</reference>
<dbReference type="SUPFAM" id="SSF53182">
    <property type="entry name" value="Pyrrolidone carboxyl peptidase (pyroglutamate aminopeptidase)"/>
    <property type="match status" value="1"/>
</dbReference>
<keyword evidence="7" id="KW-1185">Reference proteome</keyword>
<evidence type="ECO:0000256" key="2">
    <source>
        <dbReference type="ARBA" id="ARBA00022670"/>
    </source>
</evidence>
<evidence type="ECO:0000313" key="7">
    <source>
        <dbReference type="Proteomes" id="UP001600165"/>
    </source>
</evidence>
<keyword evidence="3" id="KW-0378">Hydrolase</keyword>
<dbReference type="InterPro" id="IPR036440">
    <property type="entry name" value="Peptidase_C15-like_sf"/>
</dbReference>
<dbReference type="PANTHER" id="PTHR23402">
    <property type="entry name" value="PROTEASE FAMILY C15 PYROGLUTAMYL-PEPTIDASE I-RELATED"/>
    <property type="match status" value="1"/>
</dbReference>
<comment type="similarity">
    <text evidence="1">Belongs to the peptidase C15 family.</text>
</comment>
<organism evidence="6 7">
    <name type="scientific">Almyronema epifaneia S1</name>
    <dbReference type="NCBI Taxonomy" id="2991925"/>
    <lineage>
        <taxon>Bacteria</taxon>
        <taxon>Bacillati</taxon>
        <taxon>Cyanobacteriota</taxon>
        <taxon>Cyanophyceae</taxon>
        <taxon>Nodosilineales</taxon>
        <taxon>Nodosilineaceae</taxon>
        <taxon>Almyronema</taxon>
        <taxon>Almyronema epifaneia</taxon>
    </lineage>
</organism>
<accession>A0ABW6IBZ7</accession>
<comment type="caution">
    <text evidence="6">The sequence shown here is derived from an EMBL/GenBank/DDBJ whole genome shotgun (WGS) entry which is preliminary data.</text>
</comment>
<evidence type="ECO:0000313" key="6">
    <source>
        <dbReference type="EMBL" id="MFE4105676.1"/>
    </source>
</evidence>
<keyword evidence="2" id="KW-0645">Protease</keyword>
<dbReference type="Pfam" id="PF01470">
    <property type="entry name" value="Peptidase_C15"/>
    <property type="match status" value="1"/>
</dbReference>
<gene>
    <name evidence="6" type="ORF">ACFVKH_05260</name>
</gene>
<dbReference type="Gene3D" id="3.40.630.20">
    <property type="entry name" value="Peptidase C15, pyroglutamyl peptidase I-like"/>
    <property type="match status" value="2"/>
</dbReference>
<dbReference type="PANTHER" id="PTHR23402:SF1">
    <property type="entry name" value="PYROGLUTAMYL-PEPTIDASE I"/>
    <property type="match status" value="1"/>
</dbReference>
<protein>
    <submittedName>
        <fullName evidence="6">Peptidase C15</fullName>
    </submittedName>
</protein>